<dbReference type="Proteomes" id="UP000030103">
    <property type="component" value="Unassembled WGS sequence"/>
</dbReference>
<evidence type="ECO:0000313" key="4">
    <source>
        <dbReference type="Proteomes" id="UP000030103"/>
    </source>
</evidence>
<evidence type="ECO:0000313" key="3">
    <source>
        <dbReference type="EMBL" id="SUB88782.1"/>
    </source>
</evidence>
<proteinExistence type="predicted"/>
<dbReference type="EMBL" id="UGTF01000002">
    <property type="protein sequence ID" value="SUB88782.1"/>
    <property type="molecule type" value="Genomic_DNA"/>
</dbReference>
<dbReference type="RefSeq" id="WP_036873731.1">
    <property type="nucleotide sequence ID" value="NZ_JASBZX010000023.1"/>
</dbReference>
<protein>
    <recommendedName>
        <fullName evidence="6">Lipoprotein</fullName>
    </recommendedName>
</protein>
<gene>
    <name evidence="2" type="ORF">HQ47_04920</name>
    <name evidence="3" type="ORF">NCTC11632_00856</name>
</gene>
<dbReference type="AlphaFoldDB" id="A0A0A2ED91"/>
<feature type="coiled-coil region" evidence="1">
    <location>
        <begin position="91"/>
        <end position="153"/>
    </location>
</feature>
<organism evidence="2 4">
    <name type="scientific">Porphyromonas macacae</name>
    <dbReference type="NCBI Taxonomy" id="28115"/>
    <lineage>
        <taxon>Bacteria</taxon>
        <taxon>Pseudomonadati</taxon>
        <taxon>Bacteroidota</taxon>
        <taxon>Bacteroidia</taxon>
        <taxon>Bacteroidales</taxon>
        <taxon>Porphyromonadaceae</taxon>
        <taxon>Porphyromonas</taxon>
    </lineage>
</organism>
<evidence type="ECO:0000313" key="5">
    <source>
        <dbReference type="Proteomes" id="UP000254156"/>
    </source>
</evidence>
<evidence type="ECO:0000256" key="1">
    <source>
        <dbReference type="SAM" id="Coils"/>
    </source>
</evidence>
<name>A0A0A2ED91_9PORP</name>
<reference evidence="2 4" key="1">
    <citation type="submission" date="2014-09" db="EMBL/GenBank/DDBJ databases">
        <title>Draft Genome Sequence of Porphyromonas macacae COT-192_OH2859.</title>
        <authorList>
            <person name="Wallis C."/>
            <person name="Deusch O."/>
            <person name="O'Flynn C."/>
            <person name="Davis I."/>
            <person name="Horsfall A."/>
            <person name="Kirkwood N."/>
            <person name="Harris S."/>
            <person name="Eisen J.A."/>
            <person name="Coil D.A."/>
            <person name="Darling A.E."/>
            <person name="Jospin G."/>
            <person name="Alexiev A."/>
        </authorList>
    </citation>
    <scope>NUCLEOTIDE SEQUENCE [LARGE SCALE GENOMIC DNA]</scope>
    <source>
        <strain evidence="4">COT-192 OH2859</strain>
        <strain evidence="2">COT-192_OH2859</strain>
    </source>
</reference>
<evidence type="ECO:0000313" key="2">
    <source>
        <dbReference type="EMBL" id="KGN74394.1"/>
    </source>
</evidence>
<keyword evidence="4" id="KW-1185">Reference proteome</keyword>
<evidence type="ECO:0008006" key="6">
    <source>
        <dbReference type="Google" id="ProtNLM"/>
    </source>
</evidence>
<dbReference type="Proteomes" id="UP000254156">
    <property type="component" value="Unassembled WGS sequence"/>
</dbReference>
<reference evidence="3 5" key="2">
    <citation type="submission" date="2018-06" db="EMBL/GenBank/DDBJ databases">
        <authorList>
            <consortium name="Pathogen Informatics"/>
            <person name="Doyle S."/>
        </authorList>
    </citation>
    <scope>NUCLEOTIDE SEQUENCE [LARGE SCALE GENOMIC DNA]</scope>
    <source>
        <strain evidence="3 5">NCTC11632</strain>
    </source>
</reference>
<dbReference type="EMBL" id="JRFA01000014">
    <property type="protein sequence ID" value="KGN74394.1"/>
    <property type="molecule type" value="Genomic_DNA"/>
</dbReference>
<accession>A0A0A2ED91</accession>
<dbReference type="STRING" id="28115.HQ47_04920"/>
<sequence>MKKKLVLIVASVLALASCGKNSKSYKDLKVQYDSIALVNEQYEEDLRETDSLVATVLTNFQEISAVKGMINVNPMSGDFKKTDKDRIRDNMQLLADKLQASSDALKKLEEKAASTGKENNRLRQTIVALSKQLNEQKKLVVELTEELERKNVAIGSLDAVINNLYTDKNALKEATAKQAEAIAAQDRELNTVRFCIGTAKDLKDMNLLKNGKVVTSDANMNYFTTTDKRELSAIPTMAKRAKLLTLHPADAYEFVRGDDKMVTLNIKDPEAFWSNSKILIIQVD</sequence>
<keyword evidence="1" id="KW-0175">Coiled coil</keyword>
<dbReference type="PROSITE" id="PS51257">
    <property type="entry name" value="PROKAR_LIPOPROTEIN"/>
    <property type="match status" value="1"/>
</dbReference>
<dbReference type="OrthoDB" id="597123at2"/>
<dbReference type="eggNOG" id="COG4372">
    <property type="taxonomic scope" value="Bacteria"/>
</dbReference>